<keyword evidence="3 6" id="KW-0489">Methyltransferase</keyword>
<dbReference type="Proteomes" id="UP000638648">
    <property type="component" value="Unassembled WGS sequence"/>
</dbReference>
<evidence type="ECO:0000256" key="5">
    <source>
        <dbReference type="ARBA" id="ARBA00022691"/>
    </source>
</evidence>
<dbReference type="GO" id="GO:0032259">
    <property type="term" value="P:methylation"/>
    <property type="evidence" value="ECO:0007669"/>
    <property type="project" value="UniProtKB-KW"/>
</dbReference>
<dbReference type="Gene3D" id="3.40.50.150">
    <property type="entry name" value="Vaccinia Virus protein VP39"/>
    <property type="match status" value="1"/>
</dbReference>
<dbReference type="EC" id="2.1.1.-" evidence="6"/>
<comment type="similarity">
    <text evidence="2 6">Belongs to the UPF0677 family.</text>
</comment>
<organism evidence="7 8">
    <name type="scientific">Actinopolymorpha pittospori</name>
    <dbReference type="NCBI Taxonomy" id="648752"/>
    <lineage>
        <taxon>Bacteria</taxon>
        <taxon>Bacillati</taxon>
        <taxon>Actinomycetota</taxon>
        <taxon>Actinomycetes</taxon>
        <taxon>Propionibacteriales</taxon>
        <taxon>Actinopolymorphaceae</taxon>
        <taxon>Actinopolymorpha</taxon>
    </lineage>
</organism>
<dbReference type="EMBL" id="JADBEM010000001">
    <property type="protein sequence ID" value="MBE1609668.1"/>
    <property type="molecule type" value="Genomic_DNA"/>
</dbReference>
<evidence type="ECO:0000256" key="3">
    <source>
        <dbReference type="ARBA" id="ARBA00022603"/>
    </source>
</evidence>
<protein>
    <recommendedName>
        <fullName evidence="6">S-adenosyl-L-methionine-dependent methyltransferase</fullName>
        <ecNumber evidence="6">2.1.1.-</ecNumber>
    </recommendedName>
</protein>
<dbReference type="PANTHER" id="PTHR43619:SF2">
    <property type="entry name" value="S-ADENOSYL-L-METHIONINE-DEPENDENT METHYLTRANSFERASES SUPERFAMILY PROTEIN"/>
    <property type="match status" value="1"/>
</dbReference>
<gene>
    <name evidence="7" type="ORF">HEB94_006516</name>
</gene>
<keyword evidence="5 6" id="KW-0949">S-adenosyl-L-methionine</keyword>
<dbReference type="Pfam" id="PF04072">
    <property type="entry name" value="LCM"/>
    <property type="match status" value="1"/>
</dbReference>
<evidence type="ECO:0000313" key="8">
    <source>
        <dbReference type="Proteomes" id="UP000638648"/>
    </source>
</evidence>
<evidence type="ECO:0000256" key="2">
    <source>
        <dbReference type="ARBA" id="ARBA00008138"/>
    </source>
</evidence>
<dbReference type="InterPro" id="IPR007213">
    <property type="entry name" value="Ppm1/Ppm2/Tcmp"/>
</dbReference>
<keyword evidence="4" id="KW-0808">Transferase</keyword>
<evidence type="ECO:0000313" key="7">
    <source>
        <dbReference type="EMBL" id="MBE1609668.1"/>
    </source>
</evidence>
<proteinExistence type="inferred from homology"/>
<accession>A0A927N2B7</accession>
<dbReference type="PANTHER" id="PTHR43619">
    <property type="entry name" value="S-ADENOSYL-L-METHIONINE-DEPENDENT METHYLTRANSFERASE YKTD-RELATED"/>
    <property type="match status" value="1"/>
</dbReference>
<evidence type="ECO:0000256" key="1">
    <source>
        <dbReference type="ARBA" id="ARBA00003907"/>
    </source>
</evidence>
<reference evidence="7" key="1">
    <citation type="submission" date="2020-10" db="EMBL/GenBank/DDBJ databases">
        <title>Sequencing the genomes of 1000 actinobacteria strains.</title>
        <authorList>
            <person name="Klenk H.-P."/>
        </authorList>
    </citation>
    <scope>NUCLEOTIDE SEQUENCE</scope>
    <source>
        <strain evidence="7">DSM 45354</strain>
    </source>
</reference>
<dbReference type="SUPFAM" id="SSF53335">
    <property type="entry name" value="S-adenosyl-L-methionine-dependent methyltransferases"/>
    <property type="match status" value="1"/>
</dbReference>
<keyword evidence="8" id="KW-1185">Reference proteome</keyword>
<comment type="caution">
    <text evidence="7">The sequence shown here is derived from an EMBL/GenBank/DDBJ whole genome shotgun (WGS) entry which is preliminary data.</text>
</comment>
<dbReference type="NCBIfam" id="TIGR00027">
    <property type="entry name" value="mthyl_TIGR00027"/>
    <property type="match status" value="1"/>
</dbReference>
<evidence type="ECO:0000256" key="4">
    <source>
        <dbReference type="ARBA" id="ARBA00022679"/>
    </source>
</evidence>
<evidence type="ECO:0000256" key="6">
    <source>
        <dbReference type="RuleBase" id="RU362030"/>
    </source>
</evidence>
<dbReference type="AlphaFoldDB" id="A0A927N2B7"/>
<dbReference type="InterPro" id="IPR029063">
    <property type="entry name" value="SAM-dependent_MTases_sf"/>
</dbReference>
<sequence>MCYTAISSRYGFRRDDSQQLCFDSCRGSRGPPDRRRPPPLFADTLASTLLGDLAEGLLGYHRAHGEHVILAGARTQVLCRSRYTEERLADGVRAGLGQYVILGAGLDTFAYRSDLAERIRTFEVDHPATQDWKRQQLTDTRIPIPATVTYVPVDFEAEDLDERLRAAGFDPCLPALVSWLGVSMYLSRAAIAQTLAVVGGFAPGTEIVLDYMVPERLRDAAGQTYAEGVAAVAAERGEPWLSFFTPDEMAALLTEHGFGVVEDLCQRDMFDHGWGARDDSLQPALLSRVVRARCARPVDATS</sequence>
<dbReference type="RefSeq" id="WP_202896654.1">
    <property type="nucleotide sequence ID" value="NZ_BAABJL010000163.1"/>
</dbReference>
<name>A0A927N2B7_9ACTN</name>
<dbReference type="GO" id="GO:0008168">
    <property type="term" value="F:methyltransferase activity"/>
    <property type="evidence" value="ECO:0007669"/>
    <property type="project" value="UniProtKB-UniRule"/>
</dbReference>
<comment type="function">
    <text evidence="1 6">Exhibits S-adenosyl-L-methionine-dependent methyltransferase activity.</text>
</comment>
<dbReference type="InterPro" id="IPR011610">
    <property type="entry name" value="SAM_mthyl_Trfase_ML2640-like"/>
</dbReference>